<keyword evidence="1" id="KW-0472">Membrane</keyword>
<dbReference type="EMBL" id="CP002546">
    <property type="protein sequence ID" value="ADY60191.1"/>
    <property type="molecule type" value="Genomic_DNA"/>
</dbReference>
<name>F0SQX0_RUBBR</name>
<dbReference type="KEGG" id="pbs:Plabr_2591"/>
<dbReference type="Pfam" id="PF07596">
    <property type="entry name" value="SBP_bac_10"/>
    <property type="match status" value="1"/>
</dbReference>
<dbReference type="HOGENOM" id="CLU_041661_0_0_0"/>
<dbReference type="eggNOG" id="COG2165">
    <property type="taxonomic scope" value="Bacteria"/>
</dbReference>
<reference evidence="4" key="1">
    <citation type="submission" date="2011-02" db="EMBL/GenBank/DDBJ databases">
        <title>The complete genome of Planctomyces brasiliensis DSM 5305.</title>
        <authorList>
            <person name="Lucas S."/>
            <person name="Copeland A."/>
            <person name="Lapidus A."/>
            <person name="Bruce D."/>
            <person name="Goodwin L."/>
            <person name="Pitluck S."/>
            <person name="Kyrpides N."/>
            <person name="Mavromatis K."/>
            <person name="Pagani I."/>
            <person name="Ivanova N."/>
            <person name="Ovchinnikova G."/>
            <person name="Lu M."/>
            <person name="Detter J.C."/>
            <person name="Han C."/>
            <person name="Land M."/>
            <person name="Hauser L."/>
            <person name="Markowitz V."/>
            <person name="Cheng J.-F."/>
            <person name="Hugenholtz P."/>
            <person name="Woyke T."/>
            <person name="Wu D."/>
            <person name="Tindall B."/>
            <person name="Pomrenke H.G."/>
            <person name="Brambilla E."/>
            <person name="Klenk H.-P."/>
            <person name="Eisen J.A."/>
        </authorList>
    </citation>
    <scope>NUCLEOTIDE SEQUENCE [LARGE SCALE GENOMIC DNA]</scope>
    <source>
        <strain evidence="4">ATCC 49424 / DSM 5305 / JCM 21570 / NBRC 103401 / IFAM 1448</strain>
    </source>
</reference>
<dbReference type="InterPro" id="IPR027558">
    <property type="entry name" value="Pre_pil_HX9DG_C"/>
</dbReference>
<dbReference type="AlphaFoldDB" id="F0SQX0"/>
<dbReference type="NCBIfam" id="TIGR02532">
    <property type="entry name" value="IV_pilin_GFxxxE"/>
    <property type="match status" value="1"/>
</dbReference>
<proteinExistence type="predicted"/>
<dbReference type="InterPro" id="IPR011453">
    <property type="entry name" value="DUF1559"/>
</dbReference>
<dbReference type="PANTHER" id="PTHR30093:SF2">
    <property type="entry name" value="TYPE II SECRETION SYSTEM PROTEIN H"/>
    <property type="match status" value="1"/>
</dbReference>
<dbReference type="PANTHER" id="PTHR30093">
    <property type="entry name" value="GENERAL SECRETION PATHWAY PROTEIN G"/>
    <property type="match status" value="1"/>
</dbReference>
<accession>F0SQX0</accession>
<dbReference type="InterPro" id="IPR012902">
    <property type="entry name" value="N_methyl_site"/>
</dbReference>
<keyword evidence="1" id="KW-1133">Transmembrane helix</keyword>
<evidence type="ECO:0000256" key="1">
    <source>
        <dbReference type="SAM" id="Phobius"/>
    </source>
</evidence>
<evidence type="ECO:0000313" key="3">
    <source>
        <dbReference type="EMBL" id="ADY60191.1"/>
    </source>
</evidence>
<dbReference type="PROSITE" id="PS00409">
    <property type="entry name" value="PROKAR_NTER_METHYL"/>
    <property type="match status" value="1"/>
</dbReference>
<dbReference type="Proteomes" id="UP000006860">
    <property type="component" value="Chromosome"/>
</dbReference>
<protein>
    <recommendedName>
        <fullName evidence="2">DUF1559 domain-containing protein</fullName>
    </recommendedName>
</protein>
<dbReference type="NCBIfam" id="TIGR04294">
    <property type="entry name" value="pre_pil_HX9DG"/>
    <property type="match status" value="1"/>
</dbReference>
<organism evidence="3 4">
    <name type="scientific">Rubinisphaera brasiliensis (strain ATCC 49424 / DSM 5305 / JCM 21570 / IAM 15109 / NBRC 103401 / IFAM 1448)</name>
    <name type="common">Planctomyces brasiliensis</name>
    <dbReference type="NCBI Taxonomy" id="756272"/>
    <lineage>
        <taxon>Bacteria</taxon>
        <taxon>Pseudomonadati</taxon>
        <taxon>Planctomycetota</taxon>
        <taxon>Planctomycetia</taxon>
        <taxon>Planctomycetales</taxon>
        <taxon>Planctomycetaceae</taxon>
        <taxon>Rubinisphaera</taxon>
    </lineage>
</organism>
<dbReference type="RefSeq" id="WP_013628915.1">
    <property type="nucleotide sequence ID" value="NC_015174.1"/>
</dbReference>
<keyword evidence="1" id="KW-0812">Transmembrane</keyword>
<dbReference type="InterPro" id="IPR045584">
    <property type="entry name" value="Pilin-like"/>
</dbReference>
<evidence type="ECO:0000259" key="2">
    <source>
        <dbReference type="Pfam" id="PF07596"/>
    </source>
</evidence>
<feature type="domain" description="DUF1559" evidence="2">
    <location>
        <begin position="36"/>
        <end position="320"/>
    </location>
</feature>
<dbReference type="Pfam" id="PF07963">
    <property type="entry name" value="N_methyl"/>
    <property type="match status" value="1"/>
</dbReference>
<gene>
    <name evidence="3" type="ordered locus">Plabr_2591</name>
</gene>
<feature type="transmembrane region" description="Helical" evidence="1">
    <location>
        <begin position="12"/>
        <end position="35"/>
    </location>
</feature>
<sequence length="347" mass="37477">MRYASLTPRRGFTLIELLVVIAIIAILVALLLPAVQQAREAARRSSCKNNLKQLGLAMHNYHDVHNTLPPGYVDMRGHAGNNWASVGDDDGHWAWSAMLLPYVELSTLYDTLNVGDTPASTAMAQHRDEMQQSHPVFRCPSDAGAPNTHNPSVDPGYAIDVQPGDVNRGLPVTNYVVSNNIAGRRLYQATNPRVGTTGAVGAFYRDSKTQFRDITDGTSNTILVGERAWKFGGYTMSAGTLLALRDQLNGGPTANDNAAGYTDSNQGWMTVAGTVRYPINPILTSNTSSLNQAFSSHHDGGAQFVLADGSVRFISENADLKNDGAWDTNSTLERLVAIQDGDVVGEF</sequence>
<dbReference type="Gene3D" id="3.30.700.10">
    <property type="entry name" value="Glycoprotein, Type 4 Pilin"/>
    <property type="match status" value="1"/>
</dbReference>
<dbReference type="OrthoDB" id="255848at2"/>
<evidence type="ECO:0000313" key="4">
    <source>
        <dbReference type="Proteomes" id="UP000006860"/>
    </source>
</evidence>
<dbReference type="STRING" id="756272.Plabr_2591"/>
<dbReference type="SUPFAM" id="SSF54523">
    <property type="entry name" value="Pili subunits"/>
    <property type="match status" value="1"/>
</dbReference>
<keyword evidence="4" id="KW-1185">Reference proteome</keyword>